<dbReference type="EMBL" id="VFRR01000015">
    <property type="protein sequence ID" value="TPE51550.1"/>
    <property type="molecule type" value="Genomic_DNA"/>
</dbReference>
<sequence>MPKSYQEIQADQNALAKAYRQAAPGILDGFMAMHKAAMREGAVSVKHKELMAVAIGIAARCDGCIAAHVRAAVRHGANREELIETIDVAIMMGGGPSVIYGTQALAAVDEFLAA</sequence>
<dbReference type="InterPro" id="IPR004675">
    <property type="entry name" value="AhpD_core"/>
</dbReference>
<dbReference type="InterPro" id="IPR003779">
    <property type="entry name" value="CMD-like"/>
</dbReference>
<proteinExistence type="predicted"/>
<accession>A0A501WT57</accession>
<dbReference type="AlphaFoldDB" id="A0A501WT57"/>
<evidence type="ECO:0000259" key="1">
    <source>
        <dbReference type="Pfam" id="PF02627"/>
    </source>
</evidence>
<dbReference type="SUPFAM" id="SSF69118">
    <property type="entry name" value="AhpD-like"/>
    <property type="match status" value="1"/>
</dbReference>
<gene>
    <name evidence="2" type="ORF">FJM67_09145</name>
</gene>
<comment type="caution">
    <text evidence="2">The sequence shown here is derived from an EMBL/GenBank/DDBJ whole genome shotgun (WGS) entry which is preliminary data.</text>
</comment>
<dbReference type="PANTHER" id="PTHR33930:SF2">
    <property type="entry name" value="BLR3452 PROTEIN"/>
    <property type="match status" value="1"/>
</dbReference>
<reference evidence="2 3" key="1">
    <citation type="submission" date="2019-06" db="EMBL/GenBank/DDBJ databases">
        <title>A novel bacterium of genus Marinomonas, isolated from coastal sand.</title>
        <authorList>
            <person name="Huang H."/>
            <person name="Mo K."/>
            <person name="Hu Y."/>
        </authorList>
    </citation>
    <scope>NUCLEOTIDE SEQUENCE [LARGE SCALE GENOMIC DNA]</scope>
    <source>
        <strain evidence="2 3">HB171799</strain>
    </source>
</reference>
<dbReference type="InterPro" id="IPR029032">
    <property type="entry name" value="AhpD-like"/>
</dbReference>
<dbReference type="Proteomes" id="UP000315901">
    <property type="component" value="Unassembled WGS sequence"/>
</dbReference>
<name>A0A501WT57_9GAMM</name>
<dbReference type="PANTHER" id="PTHR33930">
    <property type="entry name" value="ALKYL HYDROPEROXIDE REDUCTASE AHPD"/>
    <property type="match status" value="1"/>
</dbReference>
<dbReference type="Gene3D" id="1.20.1290.10">
    <property type="entry name" value="AhpD-like"/>
    <property type="match status" value="1"/>
</dbReference>
<dbReference type="Pfam" id="PF02627">
    <property type="entry name" value="CMD"/>
    <property type="match status" value="1"/>
</dbReference>
<dbReference type="NCBIfam" id="TIGR00778">
    <property type="entry name" value="ahpD_dom"/>
    <property type="match status" value="1"/>
</dbReference>
<evidence type="ECO:0000313" key="3">
    <source>
        <dbReference type="Proteomes" id="UP000315901"/>
    </source>
</evidence>
<feature type="domain" description="Carboxymuconolactone decarboxylase-like" evidence="1">
    <location>
        <begin position="24"/>
        <end position="106"/>
    </location>
</feature>
<dbReference type="OrthoDB" id="1683318at2"/>
<organism evidence="2 3">
    <name type="scientific">Maribrevibacterium harenarium</name>
    <dbReference type="NCBI Taxonomy" id="2589817"/>
    <lineage>
        <taxon>Bacteria</taxon>
        <taxon>Pseudomonadati</taxon>
        <taxon>Pseudomonadota</taxon>
        <taxon>Gammaproteobacteria</taxon>
        <taxon>Oceanospirillales</taxon>
        <taxon>Oceanospirillaceae</taxon>
        <taxon>Maribrevibacterium</taxon>
    </lineage>
</organism>
<keyword evidence="3" id="KW-1185">Reference proteome</keyword>
<protein>
    <submittedName>
        <fullName evidence="2">Carboxymuconolactone decarboxylase family protein</fullName>
    </submittedName>
</protein>
<dbReference type="RefSeq" id="WP_140588634.1">
    <property type="nucleotide sequence ID" value="NZ_VFRR01000015.1"/>
</dbReference>
<evidence type="ECO:0000313" key="2">
    <source>
        <dbReference type="EMBL" id="TPE51550.1"/>
    </source>
</evidence>
<dbReference type="GO" id="GO:0051920">
    <property type="term" value="F:peroxiredoxin activity"/>
    <property type="evidence" value="ECO:0007669"/>
    <property type="project" value="InterPro"/>
</dbReference>